<sequence length="625" mass="72007">LMSVIAACGISIYLFLPIWPRIFDVILAINDSRSRSAIYIATEYFVDQENFSYLILLHTNAASCIGTTAMVATGTMLIAYLKHICGMFSIARFSQIFIKSFERSFFCLIAAGMVCLTSALVQIISYNSTEQLVLQLSRISVLYMYMFLSNYIAQDITDHNEYVFATVYNVEWYVAPIHIQKMMLFLLQKGTKAFHLILGGIFIASMESAATIISYNSTEQLVLQLIYISVLYMYMFLSNYTAQDITDHNEYVFATVYNVEWYVAPLHIQKMMLFLLQKGTKAFHLILGGIFIASMESAATVRDVKCLMERLQQICNELKDENELNIMKEYGNNVKRYTTIFLLFAMSCIFIGILTQILWIIFDIVLQTNESHSRQMLHIMVSESFIDEEKYYYIILLYTNVVICIGTITITAIGTMLRGYLIHACGMFKIASYRIEQAMTINNLQKKEKEIMIYKQIIYAVNVHRKAMELCKSLISCFEGLFFSLIAVGVLICTVIIIASKKKYILYFSSYPFIIWSFVHRYNVRWYIAPLHIQKMILFLLQIGNKAFGLHIGGLFVASLNCFASVRNVLLIIRYIKYIMCEMCKKTIMNIMHTIHIIKQNVIHITASKCIDILLHCSIFHTTMM</sequence>
<protein>
    <recommendedName>
        <fullName evidence="13">Odorant receptor 13a</fullName>
    </recommendedName>
</protein>
<keyword evidence="7 10" id="KW-0472">Membrane</keyword>
<feature type="non-terminal residue" evidence="11">
    <location>
        <position position="1"/>
    </location>
</feature>
<keyword evidence="5" id="KW-0552">Olfaction</keyword>
<keyword evidence="6 10" id="KW-1133">Transmembrane helix</keyword>
<name>A0A195FFJ0_9HYME</name>
<feature type="transmembrane region" description="Helical" evidence="10">
    <location>
        <begin position="474"/>
        <end position="498"/>
    </location>
</feature>
<feature type="transmembrane region" description="Helical" evidence="10">
    <location>
        <begin position="12"/>
        <end position="30"/>
    </location>
</feature>
<dbReference type="EMBL" id="KQ981625">
    <property type="protein sequence ID" value="KYN38992.1"/>
    <property type="molecule type" value="Genomic_DNA"/>
</dbReference>
<evidence type="ECO:0000256" key="10">
    <source>
        <dbReference type="SAM" id="Phobius"/>
    </source>
</evidence>
<dbReference type="PANTHER" id="PTHR21137:SF35">
    <property type="entry name" value="ODORANT RECEPTOR 19A-RELATED"/>
    <property type="match status" value="1"/>
</dbReference>
<keyword evidence="2" id="KW-1003">Cell membrane</keyword>
<comment type="subcellular location">
    <subcellularLocation>
        <location evidence="1">Cell membrane</location>
        <topology evidence="1">Multi-pass membrane protein</topology>
    </subcellularLocation>
</comment>
<keyword evidence="3" id="KW-0716">Sensory transduction</keyword>
<reference evidence="11 12" key="1">
    <citation type="submission" date="2016-03" db="EMBL/GenBank/DDBJ databases">
        <title>Trachymyrmex septentrionalis WGS genome.</title>
        <authorList>
            <person name="Nygaard S."/>
            <person name="Hu H."/>
            <person name="Boomsma J."/>
            <person name="Zhang G."/>
        </authorList>
    </citation>
    <scope>NUCLEOTIDE SEQUENCE [LARGE SCALE GENOMIC DNA]</scope>
    <source>
        <strain evidence="11">Tsep2-gDNA-1</strain>
        <tissue evidence="11">Whole body</tissue>
    </source>
</reference>
<feature type="transmembrane region" description="Helical" evidence="10">
    <location>
        <begin position="550"/>
        <end position="576"/>
    </location>
</feature>
<evidence type="ECO:0000256" key="7">
    <source>
        <dbReference type="ARBA" id="ARBA00023136"/>
    </source>
</evidence>
<evidence type="ECO:0000256" key="8">
    <source>
        <dbReference type="ARBA" id="ARBA00023170"/>
    </source>
</evidence>
<evidence type="ECO:0000256" key="4">
    <source>
        <dbReference type="ARBA" id="ARBA00022692"/>
    </source>
</evidence>
<evidence type="ECO:0000256" key="9">
    <source>
        <dbReference type="ARBA" id="ARBA00023224"/>
    </source>
</evidence>
<proteinExistence type="predicted"/>
<evidence type="ECO:0000313" key="11">
    <source>
        <dbReference type="EMBL" id="KYN38992.1"/>
    </source>
</evidence>
<feature type="transmembrane region" description="Helical" evidence="10">
    <location>
        <begin position="132"/>
        <end position="153"/>
    </location>
</feature>
<dbReference type="GO" id="GO:0004984">
    <property type="term" value="F:olfactory receptor activity"/>
    <property type="evidence" value="ECO:0007669"/>
    <property type="project" value="InterPro"/>
</dbReference>
<dbReference type="AlphaFoldDB" id="A0A195FFJ0"/>
<evidence type="ECO:0008006" key="13">
    <source>
        <dbReference type="Google" id="ProtNLM"/>
    </source>
</evidence>
<evidence type="ECO:0000256" key="3">
    <source>
        <dbReference type="ARBA" id="ARBA00022606"/>
    </source>
</evidence>
<gene>
    <name evidence="11" type="ORF">ALC56_06418</name>
</gene>
<evidence type="ECO:0000256" key="6">
    <source>
        <dbReference type="ARBA" id="ARBA00022989"/>
    </source>
</evidence>
<organism evidence="11 12">
    <name type="scientific">Trachymyrmex septentrionalis</name>
    <dbReference type="NCBI Taxonomy" id="34720"/>
    <lineage>
        <taxon>Eukaryota</taxon>
        <taxon>Metazoa</taxon>
        <taxon>Ecdysozoa</taxon>
        <taxon>Arthropoda</taxon>
        <taxon>Hexapoda</taxon>
        <taxon>Insecta</taxon>
        <taxon>Pterygota</taxon>
        <taxon>Neoptera</taxon>
        <taxon>Endopterygota</taxon>
        <taxon>Hymenoptera</taxon>
        <taxon>Apocrita</taxon>
        <taxon>Aculeata</taxon>
        <taxon>Formicoidea</taxon>
        <taxon>Formicidae</taxon>
        <taxon>Myrmicinae</taxon>
        <taxon>Trachymyrmex</taxon>
    </lineage>
</organism>
<feature type="transmembrane region" description="Helical" evidence="10">
    <location>
        <begin position="77"/>
        <end position="98"/>
    </location>
</feature>
<evidence type="ECO:0000256" key="1">
    <source>
        <dbReference type="ARBA" id="ARBA00004651"/>
    </source>
</evidence>
<keyword evidence="4 10" id="KW-0812">Transmembrane</keyword>
<accession>A0A195FFJ0</accession>
<feature type="transmembrane region" description="Helical" evidence="10">
    <location>
        <begin position="193"/>
        <end position="215"/>
    </location>
</feature>
<keyword evidence="12" id="KW-1185">Reference proteome</keyword>
<dbReference type="GO" id="GO:0005886">
    <property type="term" value="C:plasma membrane"/>
    <property type="evidence" value="ECO:0007669"/>
    <property type="project" value="UniProtKB-SubCell"/>
</dbReference>
<feature type="transmembrane region" description="Helical" evidence="10">
    <location>
        <begin position="221"/>
        <end position="237"/>
    </location>
</feature>
<evidence type="ECO:0000313" key="12">
    <source>
        <dbReference type="Proteomes" id="UP000078541"/>
    </source>
</evidence>
<dbReference type="PANTHER" id="PTHR21137">
    <property type="entry name" value="ODORANT RECEPTOR"/>
    <property type="match status" value="1"/>
</dbReference>
<dbReference type="GO" id="GO:0007165">
    <property type="term" value="P:signal transduction"/>
    <property type="evidence" value="ECO:0007669"/>
    <property type="project" value="UniProtKB-KW"/>
</dbReference>
<feature type="transmembrane region" description="Helical" evidence="10">
    <location>
        <begin position="105"/>
        <end position="126"/>
    </location>
</feature>
<feature type="transmembrane region" description="Helical" evidence="10">
    <location>
        <begin position="337"/>
        <end position="362"/>
    </location>
</feature>
<evidence type="ECO:0000256" key="2">
    <source>
        <dbReference type="ARBA" id="ARBA00022475"/>
    </source>
</evidence>
<keyword evidence="9" id="KW-0807">Transducer</keyword>
<keyword evidence="8" id="KW-0675">Receptor</keyword>
<dbReference type="InterPro" id="IPR004117">
    <property type="entry name" value="7tm6_olfct_rcpt"/>
</dbReference>
<dbReference type="STRING" id="34720.A0A195FFJ0"/>
<dbReference type="Proteomes" id="UP000078541">
    <property type="component" value="Unassembled WGS sequence"/>
</dbReference>
<dbReference type="GO" id="GO:0005549">
    <property type="term" value="F:odorant binding"/>
    <property type="evidence" value="ECO:0007669"/>
    <property type="project" value="InterPro"/>
</dbReference>
<evidence type="ECO:0000256" key="5">
    <source>
        <dbReference type="ARBA" id="ARBA00022725"/>
    </source>
</evidence>
<feature type="transmembrane region" description="Helical" evidence="10">
    <location>
        <begin position="391"/>
        <end position="413"/>
    </location>
</feature>
<dbReference type="Pfam" id="PF02949">
    <property type="entry name" value="7tm_6"/>
    <property type="match status" value="2"/>
</dbReference>